<dbReference type="EMBL" id="LHPF02000023">
    <property type="protein sequence ID" value="PSC69888.1"/>
    <property type="molecule type" value="Genomic_DNA"/>
</dbReference>
<feature type="compositionally biased region" description="Low complexity" evidence="6">
    <location>
        <begin position="2223"/>
        <end position="2237"/>
    </location>
</feature>
<dbReference type="PROSITE" id="PS51192">
    <property type="entry name" value="HELICASE_ATP_BIND_1"/>
    <property type="match status" value="1"/>
</dbReference>
<dbReference type="Gene3D" id="1.10.150.20">
    <property type="entry name" value="5' to 3' exonuclease, C-terminal subdomain"/>
    <property type="match status" value="1"/>
</dbReference>
<evidence type="ECO:0000256" key="4">
    <source>
        <dbReference type="ARBA" id="ARBA00022806"/>
    </source>
</evidence>
<dbReference type="InterPro" id="IPR036397">
    <property type="entry name" value="RNaseH_sf"/>
</dbReference>
<proteinExistence type="predicted"/>
<dbReference type="SUPFAM" id="SSF81383">
    <property type="entry name" value="F-box domain"/>
    <property type="match status" value="1"/>
</dbReference>
<evidence type="ECO:0000313" key="9">
    <source>
        <dbReference type="EMBL" id="PSC69888.1"/>
    </source>
</evidence>
<protein>
    <submittedName>
        <fullName evidence="9">Helicase and polymerase-containing TEBICHI</fullName>
    </submittedName>
</protein>
<dbReference type="PROSITE" id="PS51194">
    <property type="entry name" value="HELICASE_CTER"/>
    <property type="match status" value="1"/>
</dbReference>
<dbReference type="SUPFAM" id="SSF56672">
    <property type="entry name" value="DNA/RNA polymerases"/>
    <property type="match status" value="1"/>
</dbReference>
<keyword evidence="10" id="KW-1185">Reference proteome</keyword>
<dbReference type="Pfam" id="PF09816">
    <property type="entry name" value="EAF"/>
    <property type="match status" value="1"/>
</dbReference>
<dbReference type="CDD" id="cd18026">
    <property type="entry name" value="DEXHc_POLQ-like"/>
    <property type="match status" value="1"/>
</dbReference>
<dbReference type="Pfam" id="PF21099">
    <property type="entry name" value="POLQ_helical"/>
    <property type="match status" value="1"/>
</dbReference>
<evidence type="ECO:0000256" key="1">
    <source>
        <dbReference type="ARBA" id="ARBA00004430"/>
    </source>
</evidence>
<keyword evidence="4 9" id="KW-0347">Helicase</keyword>
<dbReference type="GO" id="GO:0003677">
    <property type="term" value="F:DNA binding"/>
    <property type="evidence" value="ECO:0007669"/>
    <property type="project" value="InterPro"/>
</dbReference>
<dbReference type="PANTHER" id="PTHR47961:SF6">
    <property type="entry name" value="DNA-DIRECTED DNA POLYMERASE"/>
    <property type="match status" value="1"/>
</dbReference>
<feature type="compositionally biased region" description="Acidic residues" evidence="6">
    <location>
        <begin position="2243"/>
        <end position="2268"/>
    </location>
</feature>
<evidence type="ECO:0000256" key="5">
    <source>
        <dbReference type="ARBA" id="ARBA00022840"/>
    </source>
</evidence>
<dbReference type="InterPro" id="IPR050474">
    <property type="entry name" value="Hel308_SKI2-like"/>
</dbReference>
<dbReference type="InterPro" id="IPR027417">
    <property type="entry name" value="P-loop_NTPase"/>
</dbReference>
<evidence type="ECO:0000256" key="2">
    <source>
        <dbReference type="ARBA" id="ARBA00022741"/>
    </source>
</evidence>
<dbReference type="InterPro" id="IPR048960">
    <property type="entry name" value="POLQ-like_helical"/>
</dbReference>
<sequence>MASAGAPTAPALSVAAESAADAAHAPALEAWWGSAPAELLVQIFACLPLKDRCLTACAVNAWWREVALEGTATLLLDLNLNRLPLFAQRTRSLPDFYPQRSSFITWLLARRRSIRRLALTAERWEDDSQAVMLRLGVAEIVASQLTGLRLVCTDSGRTTSAFLAGGGRLQELALDFWGQSKGLPRALEGCTALTKLSVQCSGGLEQYKPLASLKSLQDLSVADCDWQKLPAEVAQLPLTRLQLRFADFGNDAWLPAGLGRLCSTLRDLALPGCQIRAIPEGITALSALTALTLDRNFFVVLPPWLAQLRSLQHLSCEGCSGLRKLPPALAASLPLRHLNLLHTGVLRLPLAAGAAGWRAGSLRSFARSSPDAGAARRLKAAPPLLIVPPPLLPRRPGTHLALCSSSLCGIPGRRQRTPAALPQLQRSGITSGPIGGGPLVQRAGARASLRLRLAEWGLPPGVVQAFEAKGVKSMYPWQAAAVECGEQFNNLVYCAPTSGGKSLVAEVLMVRRLMLSLQHIPQQRRSKPKYGRALVVLPYVSIVSEKAEHLAQVLAPMHASVKGFYGAEEKGQALAPRGETVACCTIEKANVAINRLAQEGRLGELCCVVVDELHMVGDGERGVGLEMSLSKLLFSPAAQHVQIVGMSATMGGLEHLRAWLRAELFLTNFRPVPLSEHAIFRGKVYEKIGPQELATLEEGTPPLREVREVAPSDPRRDADRLVPLVAEVTTEGHSVLVFCSTRKACEAAAVLIADLLPQISPTPEPERAAELAAQRQSICQDVKIAMGGAMSGPLEACMLQGVAWHHAGLTAEERTGVERAYRCGAITVITATSTLAAGINLPARRVILRSLHQGIGPVARSQYLQMVGRAGRAGHSAVGESFLIGKGAANGQEWHQICGLLTAPVPCLESRLLALEGSGKPAPIAGASGRASGGAASAGAFNSRSVGAAALTPPATQHLQQLLLEGVANGTVREGADVGRLVCSTLAAQQQGVDTMRAASKVALRALMEQKRLVQAAPEQPGILELTPKGRAVYDSALPLEAAMQLYDSCKHADDGFVLDSPLVLLYHCLLSHPFQIVSWAEWGRALASLNKQEQHIAESVGVHVMHVHAAQSGRTPSADVQERHSKFAAAVALSELTQEKDIQGVVAKWGREGFVSKAGLSRGQVQKLQQDAGKWMGMASLLCESAGWWPLATLYGNLSQMAAAGVRQDLLPLMRIPGMDAGKARALYKAGLRDAQMLATADEQAVARALAPAIATQMRGRSSAGKQSGGMSASSAANYAAASMSARAATTLVKGARNHLRRQMTEFATLVDNIQEDEAAEVVERTGGGGGGGGAMLTVADVPRLAAITGQQRQQPASVGGAAAGEELSAEELAQIRHEVAQLGDGAGGQAGGSEQALPEVTVAPAAQLCWTQGTIKVTELRPRTPAQHLEEFFALWRAQPRFALALHTLSHDELSAAAAGLAAGPPPTVASGRRPGSAGVPPTQRLQGLAVCWDLRQSFFLELTAAHCERVLRSRGAPGGGNGATVLDAVRAVLAQATQKVCYGALELLPELMQQGMQLGGSLEDPRLAGALLWPGATEEGGARLDLKRMQAAVVPAFKARVPNLCRSGVTLTCRTAVLTLACANPLKQMLGQRGMLETFLHLESPAALALLHINASPTAPRLAPPALAAALAQAQQCAGLAQGVVRQLYCMPQLDLGSIDTQMQLLGSLKQPLPERPKRGRPTVSLDHLQELLHRCRPHQQRERDMLALLVQHRAVSEQVAKPLQALLEVSALAAAPAAPALGSQAAQQRPGSAGSAAIHPAAEPAAAAAQQQQQATPISTALLLRADVLHVELAVLAHLSGQPELQQCCAEAAEAAGSGGVATLDAYQRLGHCWAAAAGRLDVPGTGAPGSPPVLVCGGTAAAVVHSLVHAWSPNKLGWVLRCSKHDAGLVLDSLLAAFPALQAWLAEAAAAGEAACSAATLAGRQRQFAALKRADDAMGRGKLHKAILQHVLAGSLADVTKAALVAVHAALASLGQQASAAAGAAAPAARSPSCRSLASQQLGMEPEAGVAYPLHLGASLLGQRGAPEAAGGAADEFCTLRYDFKPASAARAAVGQMDVQMASQKVSLQMEEASFSGKYEPSRDGLDCVAIFDGTSFRLELLGASIKNLRHMQGGARGGSAFQAATAAAPLAAAAPGAAEQESQAVDAGASMLLEDELMRAFADEGFEEEEEDGGEAGEQQAAAAAGAAVAAAGGGEEVSEEEISEEEASEDEEEEEEEEEEGAVAAARRGAAEAAAPLLPAAPSMPQEEMNDLDRMFFGFDGGMDAPEEPAAAAAGDAEDGEDGGSSGADEEI</sequence>
<dbReference type="PANTHER" id="PTHR47961">
    <property type="entry name" value="DNA POLYMERASE THETA, PUTATIVE (AFU_ORTHOLOGUE AFUA_1G05260)-RELATED"/>
    <property type="match status" value="1"/>
</dbReference>
<dbReference type="InterPro" id="IPR043502">
    <property type="entry name" value="DNA/RNA_pol_sf"/>
</dbReference>
<evidence type="ECO:0000313" key="10">
    <source>
        <dbReference type="Proteomes" id="UP000239649"/>
    </source>
</evidence>
<dbReference type="InterPro" id="IPR001098">
    <property type="entry name" value="DNA-dir_DNA_pol_A_palm_dom"/>
</dbReference>
<accession>A0A2P6V734</accession>
<dbReference type="GO" id="GO:0004386">
    <property type="term" value="F:helicase activity"/>
    <property type="evidence" value="ECO:0007669"/>
    <property type="project" value="UniProtKB-KW"/>
</dbReference>
<dbReference type="InterPro" id="IPR019194">
    <property type="entry name" value="Tscrpt_elong_fac_Eaf_N"/>
</dbReference>
<feature type="compositionally biased region" description="Acidic residues" evidence="6">
    <location>
        <begin position="2323"/>
        <end position="2339"/>
    </location>
</feature>
<evidence type="ECO:0000259" key="7">
    <source>
        <dbReference type="PROSITE" id="PS51192"/>
    </source>
</evidence>
<name>A0A2P6V734_9CHLO</name>
<dbReference type="STRING" id="554055.A0A2P6V734"/>
<dbReference type="InterPro" id="IPR032675">
    <property type="entry name" value="LRR_dom_sf"/>
</dbReference>
<keyword evidence="5" id="KW-0067">ATP-binding</keyword>
<dbReference type="GO" id="GO:0005524">
    <property type="term" value="F:ATP binding"/>
    <property type="evidence" value="ECO:0007669"/>
    <property type="project" value="UniProtKB-KW"/>
</dbReference>
<comment type="caution">
    <text evidence="9">The sequence shown here is derived from an EMBL/GenBank/DDBJ whole genome shotgun (WGS) entry which is preliminary data.</text>
</comment>
<evidence type="ECO:0000256" key="6">
    <source>
        <dbReference type="SAM" id="MobiDB-lite"/>
    </source>
</evidence>
<feature type="region of interest" description="Disordered" evidence="6">
    <location>
        <begin position="2212"/>
        <end position="2339"/>
    </location>
</feature>
<dbReference type="GO" id="GO:0006260">
    <property type="term" value="P:DNA replication"/>
    <property type="evidence" value="ECO:0007669"/>
    <property type="project" value="InterPro"/>
</dbReference>
<gene>
    <name evidence="9" type="ORF">C2E20_6593</name>
</gene>
<dbReference type="InterPro" id="IPR014001">
    <property type="entry name" value="Helicase_ATP-bd"/>
</dbReference>
<dbReference type="Proteomes" id="UP000239649">
    <property type="component" value="Unassembled WGS sequence"/>
</dbReference>
<dbReference type="InterPro" id="IPR001650">
    <property type="entry name" value="Helicase_C-like"/>
</dbReference>
<dbReference type="SMART" id="SM00490">
    <property type="entry name" value="HELICc"/>
    <property type="match status" value="1"/>
</dbReference>
<reference evidence="9 10" key="1">
    <citation type="journal article" date="2018" name="Plant J.">
        <title>Genome sequences of Chlorella sorokiniana UTEX 1602 and Micractinium conductrix SAG 241.80: implications to maltose excretion by a green alga.</title>
        <authorList>
            <person name="Arriola M.B."/>
            <person name="Velmurugan N."/>
            <person name="Zhang Y."/>
            <person name="Plunkett M.H."/>
            <person name="Hondzo H."/>
            <person name="Barney B.M."/>
        </authorList>
    </citation>
    <scope>NUCLEOTIDE SEQUENCE [LARGE SCALE GENOMIC DNA]</scope>
    <source>
        <strain evidence="9 10">SAG 241.80</strain>
    </source>
</reference>
<evidence type="ECO:0000259" key="8">
    <source>
        <dbReference type="PROSITE" id="PS51194"/>
    </source>
</evidence>
<dbReference type="GO" id="GO:0005930">
    <property type="term" value="C:axoneme"/>
    <property type="evidence" value="ECO:0007669"/>
    <property type="project" value="UniProtKB-SubCell"/>
</dbReference>
<dbReference type="Gene3D" id="3.80.10.10">
    <property type="entry name" value="Ribonuclease Inhibitor"/>
    <property type="match status" value="1"/>
</dbReference>
<keyword evidence="2" id="KW-0547">Nucleotide-binding</keyword>
<dbReference type="InterPro" id="IPR036047">
    <property type="entry name" value="F-box-like_dom_sf"/>
</dbReference>
<dbReference type="SUPFAM" id="SSF52540">
    <property type="entry name" value="P-loop containing nucleoside triphosphate hydrolases"/>
    <property type="match status" value="1"/>
</dbReference>
<feature type="domain" description="Helicase ATP-binding" evidence="7">
    <location>
        <begin position="482"/>
        <end position="668"/>
    </location>
</feature>
<dbReference type="Gene3D" id="1.10.3380.20">
    <property type="match status" value="1"/>
</dbReference>
<comment type="subcellular location">
    <subcellularLocation>
        <location evidence="1">Cytoplasm</location>
        <location evidence="1">Cytoskeleton</location>
        <location evidence="1">Cilium axoneme</location>
    </subcellularLocation>
</comment>
<dbReference type="Pfam" id="PF00271">
    <property type="entry name" value="Helicase_C"/>
    <property type="match status" value="1"/>
</dbReference>
<dbReference type="GO" id="GO:0016787">
    <property type="term" value="F:hydrolase activity"/>
    <property type="evidence" value="ECO:0007669"/>
    <property type="project" value="UniProtKB-KW"/>
</dbReference>
<dbReference type="SMART" id="SM00482">
    <property type="entry name" value="POLAc"/>
    <property type="match status" value="1"/>
</dbReference>
<feature type="compositionally biased region" description="Low complexity" evidence="6">
    <location>
        <begin position="2269"/>
        <end position="2282"/>
    </location>
</feature>
<feature type="compositionally biased region" description="Acidic residues" evidence="6">
    <location>
        <begin position="2212"/>
        <end position="2221"/>
    </location>
</feature>
<dbReference type="Gene3D" id="3.40.50.300">
    <property type="entry name" value="P-loop containing nucleotide triphosphate hydrolases"/>
    <property type="match status" value="2"/>
</dbReference>
<dbReference type="SUPFAM" id="SSF158702">
    <property type="entry name" value="Sec63 N-terminal domain-like"/>
    <property type="match status" value="1"/>
</dbReference>
<dbReference type="OrthoDB" id="2320933at2759"/>
<keyword evidence="3" id="KW-0378">Hydrolase</keyword>
<dbReference type="SUPFAM" id="SSF52058">
    <property type="entry name" value="L domain-like"/>
    <property type="match status" value="1"/>
</dbReference>
<feature type="domain" description="Helicase C-terminal" evidence="8">
    <location>
        <begin position="720"/>
        <end position="916"/>
    </location>
</feature>
<dbReference type="InterPro" id="IPR011545">
    <property type="entry name" value="DEAD/DEAH_box_helicase_dom"/>
</dbReference>
<dbReference type="Pfam" id="PF00270">
    <property type="entry name" value="DEAD"/>
    <property type="match status" value="1"/>
</dbReference>
<dbReference type="Gene3D" id="3.30.420.10">
    <property type="entry name" value="Ribonuclease H-like superfamily/Ribonuclease H"/>
    <property type="match status" value="1"/>
</dbReference>
<dbReference type="SMART" id="SM00487">
    <property type="entry name" value="DEXDc"/>
    <property type="match status" value="1"/>
</dbReference>
<feature type="region of interest" description="Disordered" evidence="6">
    <location>
        <begin position="1787"/>
        <end position="1815"/>
    </location>
</feature>
<evidence type="ECO:0000256" key="3">
    <source>
        <dbReference type="ARBA" id="ARBA00022801"/>
    </source>
</evidence>
<dbReference type="GO" id="GO:0003887">
    <property type="term" value="F:DNA-directed DNA polymerase activity"/>
    <property type="evidence" value="ECO:0007669"/>
    <property type="project" value="InterPro"/>
</dbReference>
<organism evidence="9 10">
    <name type="scientific">Micractinium conductrix</name>
    <dbReference type="NCBI Taxonomy" id="554055"/>
    <lineage>
        <taxon>Eukaryota</taxon>
        <taxon>Viridiplantae</taxon>
        <taxon>Chlorophyta</taxon>
        <taxon>core chlorophytes</taxon>
        <taxon>Trebouxiophyceae</taxon>
        <taxon>Chlorellales</taxon>
        <taxon>Chlorellaceae</taxon>
        <taxon>Chlorella clade</taxon>
        <taxon>Micractinium</taxon>
    </lineage>
</organism>
<dbReference type="CDD" id="cd18795">
    <property type="entry name" value="SF2_C_Ski2"/>
    <property type="match status" value="1"/>
</dbReference>